<name>E5AF29_LEPMJ</name>
<reference evidence="2" key="1">
    <citation type="journal article" date="2011" name="Nat. Commun.">
        <title>Effector diversification within compartments of the Leptosphaeria maculans genome affected by Repeat-Induced Point mutations.</title>
        <authorList>
            <person name="Rouxel T."/>
            <person name="Grandaubert J."/>
            <person name="Hane J.K."/>
            <person name="Hoede C."/>
            <person name="van de Wouw A.P."/>
            <person name="Couloux A."/>
            <person name="Dominguez V."/>
            <person name="Anthouard V."/>
            <person name="Bally P."/>
            <person name="Bourras S."/>
            <person name="Cozijnsen A.J."/>
            <person name="Ciuffetti L.M."/>
            <person name="Degrave A."/>
            <person name="Dilmaghani A."/>
            <person name="Duret L."/>
            <person name="Fudal I."/>
            <person name="Goodwin S.B."/>
            <person name="Gout L."/>
            <person name="Glaser N."/>
            <person name="Linglin J."/>
            <person name="Kema G.H.J."/>
            <person name="Lapalu N."/>
            <person name="Lawrence C.B."/>
            <person name="May K."/>
            <person name="Meyer M."/>
            <person name="Ollivier B."/>
            <person name="Poulain J."/>
            <person name="Schoch C.L."/>
            <person name="Simon A."/>
            <person name="Spatafora J.W."/>
            <person name="Stachowiak A."/>
            <person name="Turgeon B.G."/>
            <person name="Tyler B.M."/>
            <person name="Vincent D."/>
            <person name="Weissenbach J."/>
            <person name="Amselem J."/>
            <person name="Quesneville H."/>
            <person name="Oliver R.P."/>
            <person name="Wincker P."/>
            <person name="Balesdent M.-H."/>
            <person name="Howlett B.J."/>
        </authorList>
    </citation>
    <scope>NUCLEOTIDE SEQUENCE [LARGE SCALE GENOMIC DNA]</scope>
    <source>
        <strain evidence="2">JN3 / isolate v23.1.3 / race Av1-4-5-6-7-8</strain>
    </source>
</reference>
<gene>
    <name evidence="1" type="ORF">LEMA_uP006050.1</name>
</gene>
<organism evidence="1 2">
    <name type="scientific">Leptosphaeria maculans (strain JN3 / isolate v23.1.3 / race Av1-4-5-6-7-8)</name>
    <name type="common">Blackleg fungus</name>
    <name type="synonym">Phoma lingam</name>
    <dbReference type="NCBI Taxonomy" id="985895"/>
    <lineage>
        <taxon>Eukaryota</taxon>
        <taxon>Fungi</taxon>
        <taxon>Dikarya</taxon>
        <taxon>Ascomycota</taxon>
        <taxon>Pezizomycotina</taxon>
        <taxon>Dothideomycetes</taxon>
        <taxon>Pleosporomycetidae</taxon>
        <taxon>Pleosporales</taxon>
        <taxon>Pleosporineae</taxon>
        <taxon>Leptosphaeriaceae</taxon>
        <taxon>Plenodomus</taxon>
        <taxon>Plenodomus lingam/Leptosphaeria maculans species complex</taxon>
    </lineage>
</organism>
<dbReference type="VEuPathDB" id="FungiDB:LEMA_uP006050.1"/>
<evidence type="ECO:0000313" key="1">
    <source>
        <dbReference type="EMBL" id="CBY01818.1"/>
    </source>
</evidence>
<evidence type="ECO:0000313" key="2">
    <source>
        <dbReference type="Proteomes" id="UP000002668"/>
    </source>
</evidence>
<accession>E5AF29</accession>
<sequence length="41" mass="4317">MNAIGHDDFIYCTRTGVLAPCSPMTCAACKEGVVLGQSDKI</sequence>
<dbReference type="AlphaFoldDB" id="E5AF29"/>
<dbReference type="Proteomes" id="UP000002668">
    <property type="component" value="Genome"/>
</dbReference>
<dbReference type="InParanoid" id="E5AF29"/>
<proteinExistence type="predicted"/>
<dbReference type="EMBL" id="FP929139">
    <property type="protein sequence ID" value="CBY01818.1"/>
    <property type="molecule type" value="Genomic_DNA"/>
</dbReference>
<keyword evidence="2" id="KW-1185">Reference proteome</keyword>
<protein>
    <submittedName>
        <fullName evidence="1">Predicted protein</fullName>
    </submittedName>
</protein>
<dbReference type="HOGENOM" id="CLU_3279651_0_0_1"/>